<protein>
    <submittedName>
        <fullName evidence="3">Uncharacterized protein</fullName>
    </submittedName>
</protein>
<evidence type="ECO:0000313" key="3">
    <source>
        <dbReference type="EMBL" id="PLN83882.1"/>
    </source>
</evidence>
<evidence type="ECO:0000313" key="4">
    <source>
        <dbReference type="Proteomes" id="UP000235023"/>
    </source>
</evidence>
<dbReference type="EMBL" id="KZ559515">
    <property type="protein sequence ID" value="PLN83882.1"/>
    <property type="molecule type" value="Genomic_DNA"/>
</dbReference>
<dbReference type="AlphaFoldDB" id="A0A2J5I225"/>
<proteinExistence type="predicted"/>
<sequence length="392" mass="40556">MVNSKLVLSLALASTALATAGGISAPPVAANPDGSRASCNQLHAVCLDRSDSTQKSCDKELQECKKYEGGKRSIMGEDEPAQCVTDFNACVTKPESNKAACQLTRSLCKECMAKDNKCRTAPGAMMPVCDGKLQNCLQKADQGKKMSTKRDDGDAAAKCEKALNECRTKPGAVQAVCTAEHEECINDDSDDAPTSSADPAPLPSFTAKTLEDCTTEFDKCVAKPDADEDDCKSAQAICEHSHQGLGPSPTSGPKDCDSEFNKCRTEPGANMAACKSAQAECENGGSDSSTTAEPAPTAGPKDCDAEFNKCRTEPGANMAACKGAQAQCEHGRLQGPGSGSGASKTLSSSASSSVTPTSAPPVSTSYPASAASRMGQFSSSFLAVFCVAIGFF</sequence>
<reference evidence="4" key="1">
    <citation type="submission" date="2017-12" db="EMBL/GenBank/DDBJ databases">
        <authorList>
            <consortium name="DOE Joint Genome Institute"/>
            <person name="Mondo S.J."/>
            <person name="Kjaerbolling I."/>
            <person name="Vesth T.C."/>
            <person name="Frisvad J.C."/>
            <person name="Nybo J.L."/>
            <person name="Theobald S."/>
            <person name="Kuo A."/>
            <person name="Bowyer P."/>
            <person name="Matsuda Y."/>
            <person name="Lyhne E.K."/>
            <person name="Kogle M.E."/>
            <person name="Clum A."/>
            <person name="Lipzen A."/>
            <person name="Salamov A."/>
            <person name="Ngan C.Y."/>
            <person name="Daum C."/>
            <person name="Chiniquy J."/>
            <person name="Barry K."/>
            <person name="LaButti K."/>
            <person name="Haridas S."/>
            <person name="Simmons B.A."/>
            <person name="Magnuson J.K."/>
            <person name="Mortensen U.H."/>
            <person name="Larsen T.O."/>
            <person name="Grigoriev I.V."/>
            <person name="Baker S.E."/>
            <person name="Andersen M.R."/>
            <person name="Nordberg H.P."/>
            <person name="Cantor M.N."/>
            <person name="Hua S.X."/>
        </authorList>
    </citation>
    <scope>NUCLEOTIDE SEQUENCE [LARGE SCALE GENOMIC DNA]</scope>
    <source>
        <strain evidence="4">IBT 19404</strain>
    </source>
</reference>
<dbReference type="OrthoDB" id="3836772at2759"/>
<evidence type="ECO:0000256" key="2">
    <source>
        <dbReference type="SAM" id="SignalP"/>
    </source>
</evidence>
<organism evidence="3 4">
    <name type="scientific">Aspergillus taichungensis</name>
    <dbReference type="NCBI Taxonomy" id="482145"/>
    <lineage>
        <taxon>Eukaryota</taxon>
        <taxon>Fungi</taxon>
        <taxon>Dikarya</taxon>
        <taxon>Ascomycota</taxon>
        <taxon>Pezizomycotina</taxon>
        <taxon>Eurotiomycetes</taxon>
        <taxon>Eurotiomycetidae</taxon>
        <taxon>Eurotiales</taxon>
        <taxon>Aspergillaceae</taxon>
        <taxon>Aspergillus</taxon>
        <taxon>Aspergillus subgen. Circumdati</taxon>
    </lineage>
</organism>
<feature type="compositionally biased region" description="Low complexity" evidence="1">
    <location>
        <begin position="341"/>
        <end position="369"/>
    </location>
</feature>
<name>A0A2J5I225_9EURO</name>
<keyword evidence="2" id="KW-0732">Signal</keyword>
<feature type="signal peptide" evidence="2">
    <location>
        <begin position="1"/>
        <end position="18"/>
    </location>
</feature>
<evidence type="ECO:0000256" key="1">
    <source>
        <dbReference type="SAM" id="MobiDB-lite"/>
    </source>
</evidence>
<feature type="region of interest" description="Disordered" evidence="1">
    <location>
        <begin position="283"/>
        <end position="303"/>
    </location>
</feature>
<gene>
    <name evidence="3" type="ORF">BDW42DRAFT_199912</name>
</gene>
<feature type="chain" id="PRO_5014349687" evidence="2">
    <location>
        <begin position="19"/>
        <end position="392"/>
    </location>
</feature>
<feature type="region of interest" description="Disordered" evidence="1">
    <location>
        <begin position="332"/>
        <end position="369"/>
    </location>
</feature>
<dbReference type="Proteomes" id="UP000235023">
    <property type="component" value="Unassembled WGS sequence"/>
</dbReference>
<keyword evidence="4" id="KW-1185">Reference proteome</keyword>
<accession>A0A2J5I225</accession>